<feature type="compositionally biased region" description="Polar residues" evidence="7">
    <location>
        <begin position="233"/>
        <end position="244"/>
    </location>
</feature>
<dbReference type="Pfam" id="PF25790">
    <property type="entry name" value="BCD1"/>
    <property type="match status" value="1"/>
</dbReference>
<sequence length="552" mass="60563">MSDAVLSTLCSICHAQAPKYKCPRCGARTCSVACVQKHKTRADCDGVRNPRAFIPLSQLRTDAGIDHDFNFISSIERARQRSEKDLVEIRQLLSEKELRPANEEKQFHKIWHGDELRHIPVQSQPHAKHGRPPEGPSFIGGFDKHVRRRLRYLDVEVITMPKGMARQRENKTAWNRRTQSINWQVEWLVYSAPALGVPTEDQRQPLRIIYKSLEGRPLNSALASTLEWRRGQPNRQTHDQQQFPQCDAANDTDNEPDHNGTSSPNKKRKTPHHLSNSKRRHHALPQTQDPMTSAWPSTPYTTQSPFPSDSKGAWNQTTISASFPTTLEEDLAAWQFFLLHAGRPTASTNTKAKAKALIPLASTETLTTALTGRTVVEFPTVYVLPPGQEGLPEGFVLDPGERRAAPTEKGGGGEEGGGYEKKGIANGSRSRSGKRPYEGGHARGRGGRAGFGRGAKRGRFERGSQRMRGPIEEAEDGEVNSDGDDAVGRVDGAVGMEGMDLDGDVDADVNVDGRSGNDSSSDDSGSVGEGAGKKGGKPRGGLVDYRSSDESD</sequence>
<feature type="domain" description="HIT-type" evidence="8">
    <location>
        <begin position="10"/>
        <end position="44"/>
    </location>
</feature>
<comment type="function">
    <text evidence="4">Required for box C/D snoRNAs accumulation involved in snoRNA processing, snoRNA transport to the nucleolus and ribosome biogenesis.</text>
</comment>
<comment type="caution">
    <text evidence="9">The sequence shown here is derived from an EMBL/GenBank/DDBJ whole genome shotgun (WGS) entry which is preliminary data.</text>
</comment>
<keyword evidence="2 6" id="KW-0863">Zinc-finger</keyword>
<evidence type="ECO:0000256" key="4">
    <source>
        <dbReference type="ARBA" id="ARBA00049598"/>
    </source>
</evidence>
<keyword evidence="3" id="KW-0862">Zinc</keyword>
<dbReference type="InterPro" id="IPR057721">
    <property type="entry name" value="BCD1_alpha/beta"/>
</dbReference>
<dbReference type="PANTHER" id="PTHR13483">
    <property type="entry name" value="BOX C_D SNORNA PROTEIN 1-RELATED"/>
    <property type="match status" value="1"/>
</dbReference>
<evidence type="ECO:0000313" key="10">
    <source>
        <dbReference type="Proteomes" id="UP001628179"/>
    </source>
</evidence>
<feature type="compositionally biased region" description="Basic residues" evidence="7">
    <location>
        <begin position="265"/>
        <end position="283"/>
    </location>
</feature>
<dbReference type="PROSITE" id="PS51083">
    <property type="entry name" value="ZF_HIT"/>
    <property type="match status" value="1"/>
</dbReference>
<feature type="compositionally biased region" description="Acidic residues" evidence="7">
    <location>
        <begin position="499"/>
        <end position="509"/>
    </location>
</feature>
<evidence type="ECO:0000256" key="2">
    <source>
        <dbReference type="ARBA" id="ARBA00022771"/>
    </source>
</evidence>
<dbReference type="CDD" id="cd23023">
    <property type="entry name" value="zf-HIT_BCD1"/>
    <property type="match status" value="1"/>
</dbReference>
<comment type="similarity">
    <text evidence="5">Belongs to the BCD1 family.</text>
</comment>
<evidence type="ECO:0000259" key="8">
    <source>
        <dbReference type="PROSITE" id="PS51083"/>
    </source>
</evidence>
<name>A0ABQ0G701_9PEZI</name>
<feature type="compositionally biased region" description="Acidic residues" evidence="7">
    <location>
        <begin position="472"/>
        <end position="485"/>
    </location>
</feature>
<keyword evidence="10" id="KW-1185">Reference proteome</keyword>
<feature type="compositionally biased region" description="Low complexity" evidence="7">
    <location>
        <begin position="510"/>
        <end position="526"/>
    </location>
</feature>
<accession>A0ABQ0G701</accession>
<feature type="compositionally biased region" description="Polar residues" evidence="7">
    <location>
        <begin position="285"/>
        <end position="313"/>
    </location>
</feature>
<feature type="region of interest" description="Disordered" evidence="7">
    <location>
        <begin position="394"/>
        <end position="552"/>
    </location>
</feature>
<evidence type="ECO:0000256" key="6">
    <source>
        <dbReference type="PROSITE-ProRule" id="PRU00453"/>
    </source>
</evidence>
<reference evidence="9 10" key="1">
    <citation type="submission" date="2024-09" db="EMBL/GenBank/DDBJ databases">
        <title>Itraconazole resistance in Madurella fahalii resulting from another homologue of gene encoding cytochrome P450 14-alpha sterol demethylase (CYP51).</title>
        <authorList>
            <person name="Yoshioka I."/>
            <person name="Fahal A.H."/>
            <person name="Kaneko S."/>
            <person name="Yaguchi T."/>
        </authorList>
    </citation>
    <scope>NUCLEOTIDE SEQUENCE [LARGE SCALE GENOMIC DNA]</scope>
    <source>
        <strain evidence="9 10">IFM 68171</strain>
    </source>
</reference>
<dbReference type="InterPro" id="IPR007529">
    <property type="entry name" value="Znf_HIT"/>
</dbReference>
<evidence type="ECO:0000256" key="1">
    <source>
        <dbReference type="ARBA" id="ARBA00022723"/>
    </source>
</evidence>
<gene>
    <name evidence="9" type="ORF">MFIFM68171_03726</name>
</gene>
<evidence type="ECO:0000256" key="3">
    <source>
        <dbReference type="ARBA" id="ARBA00022833"/>
    </source>
</evidence>
<keyword evidence="1" id="KW-0479">Metal-binding</keyword>
<dbReference type="GeneID" id="98174470"/>
<organism evidence="9 10">
    <name type="scientific">Madurella fahalii</name>
    <dbReference type="NCBI Taxonomy" id="1157608"/>
    <lineage>
        <taxon>Eukaryota</taxon>
        <taxon>Fungi</taxon>
        <taxon>Dikarya</taxon>
        <taxon>Ascomycota</taxon>
        <taxon>Pezizomycotina</taxon>
        <taxon>Sordariomycetes</taxon>
        <taxon>Sordariomycetidae</taxon>
        <taxon>Sordariales</taxon>
        <taxon>Sordariales incertae sedis</taxon>
        <taxon>Madurella</taxon>
    </lineage>
</organism>
<protein>
    <recommendedName>
        <fullName evidence="8">HIT-type domain-containing protein</fullName>
    </recommendedName>
</protein>
<dbReference type="Pfam" id="PF04438">
    <property type="entry name" value="zf-HIT"/>
    <property type="match status" value="1"/>
</dbReference>
<dbReference type="Proteomes" id="UP001628179">
    <property type="component" value="Unassembled WGS sequence"/>
</dbReference>
<dbReference type="PANTHER" id="PTHR13483:SF11">
    <property type="entry name" value="ZINC FINGER HIT DOMAIN-CONTAINING PROTEIN 3"/>
    <property type="match status" value="1"/>
</dbReference>
<feature type="region of interest" description="Disordered" evidence="7">
    <location>
        <begin position="232"/>
        <end position="313"/>
    </location>
</feature>
<proteinExistence type="inferred from homology"/>
<dbReference type="InterPro" id="IPR051639">
    <property type="entry name" value="BCD1"/>
</dbReference>
<dbReference type="SUPFAM" id="SSF144232">
    <property type="entry name" value="HIT/MYND zinc finger-like"/>
    <property type="match status" value="1"/>
</dbReference>
<dbReference type="EMBL" id="BAAFSV010000002">
    <property type="protein sequence ID" value="GAB1313516.1"/>
    <property type="molecule type" value="Genomic_DNA"/>
</dbReference>
<dbReference type="RefSeq" id="XP_070915248.1">
    <property type="nucleotide sequence ID" value="XM_071059147.1"/>
</dbReference>
<evidence type="ECO:0000313" key="9">
    <source>
        <dbReference type="EMBL" id="GAB1313516.1"/>
    </source>
</evidence>
<dbReference type="Gene3D" id="3.30.60.190">
    <property type="match status" value="1"/>
</dbReference>
<evidence type="ECO:0000256" key="5">
    <source>
        <dbReference type="ARBA" id="ARBA00049654"/>
    </source>
</evidence>
<evidence type="ECO:0000256" key="7">
    <source>
        <dbReference type="SAM" id="MobiDB-lite"/>
    </source>
</evidence>